<dbReference type="AlphaFoldDB" id="A0A0K2Y581"/>
<name>A0A0K2Y581_HELHE</name>
<proteinExistence type="predicted"/>
<evidence type="ECO:0000313" key="2">
    <source>
        <dbReference type="Proteomes" id="UP000046090"/>
    </source>
</evidence>
<protein>
    <submittedName>
        <fullName evidence="1">Uncharacterized protein</fullName>
    </submittedName>
</protein>
<organism evidence="1 2">
    <name type="scientific">Helicobacter heilmannii</name>
    <dbReference type="NCBI Taxonomy" id="35817"/>
    <lineage>
        <taxon>Bacteria</taxon>
        <taxon>Pseudomonadati</taxon>
        <taxon>Campylobacterota</taxon>
        <taxon>Epsilonproteobacteria</taxon>
        <taxon>Campylobacterales</taxon>
        <taxon>Helicobacteraceae</taxon>
        <taxon>Helicobacter</taxon>
    </lineage>
</organism>
<dbReference type="Proteomes" id="UP000046090">
    <property type="component" value="Unassembled WGS sequence"/>
</dbReference>
<keyword evidence="2" id="KW-1185">Reference proteome</keyword>
<accession>A0A0K2Y581</accession>
<dbReference type="EMBL" id="CDMK01000001">
    <property type="protein sequence ID" value="CRI34301.1"/>
    <property type="molecule type" value="Genomic_DNA"/>
</dbReference>
<reference evidence="2" key="1">
    <citation type="submission" date="2014-12" db="EMBL/GenBank/DDBJ databases">
        <authorList>
            <person name="Smet A."/>
        </authorList>
    </citation>
    <scope>NUCLEOTIDE SEQUENCE [LARGE SCALE GENOMIC DNA]</scope>
</reference>
<sequence>MCSHCKDKQYVKETHAYEGSEQVQCDVFKVCKDCGHKKADGKNTPTKRRGMQNVRLSRSARFAQIKIKVGLQATNMVSGKTRVIVPKAVRVSIAAKQNL</sequence>
<evidence type="ECO:0000313" key="1">
    <source>
        <dbReference type="EMBL" id="CRI34301.1"/>
    </source>
</evidence>
<gene>
    <name evidence="1" type="ORF">HHE01_11470</name>
</gene>